<protein>
    <recommendedName>
        <fullName evidence="2">Inhibitor I9 domain-containing protein</fullName>
    </recommendedName>
</protein>
<dbReference type="AlphaFoldDB" id="A0A8S0TZ83"/>
<dbReference type="Gramene" id="OE9A028813T4">
    <property type="protein sequence ID" value="OE9A028813C4"/>
    <property type="gene ID" value="OE9A028813"/>
</dbReference>
<feature type="domain" description="Inhibitor I9" evidence="2">
    <location>
        <begin position="43"/>
        <end position="107"/>
    </location>
</feature>
<evidence type="ECO:0000313" key="3">
    <source>
        <dbReference type="EMBL" id="CAA3010293.1"/>
    </source>
</evidence>
<feature type="region of interest" description="Disordered" evidence="1">
    <location>
        <begin position="149"/>
        <end position="168"/>
    </location>
</feature>
<name>A0A8S0TZ83_OLEEU</name>
<dbReference type="Pfam" id="PF05922">
    <property type="entry name" value="Inhibitor_I9"/>
    <property type="match status" value="1"/>
</dbReference>
<sequence length="168" mass="18939">MISYKNLLQMWIDKRRSIEMAKPPTWRNWRRRSPSEPSNLIPYIVRVEPPPSSSDDLLSYYQTFVPKTTGDEGSRIIHAYDIIFKGFAAKLSPEEVKAMEKIPGFISARVSGVAHLCSTHSTQNMGLLKDSNYGKGVIMSGWKSKWENGAQIKTEEENRGGEESNSSG</sequence>
<dbReference type="InterPro" id="IPR010259">
    <property type="entry name" value="S8pro/Inhibitor_I9"/>
</dbReference>
<comment type="caution">
    <text evidence="3">The sequence shown here is derived from an EMBL/GenBank/DDBJ whole genome shotgun (WGS) entry which is preliminary data.</text>
</comment>
<reference evidence="3 4" key="1">
    <citation type="submission" date="2019-12" db="EMBL/GenBank/DDBJ databases">
        <authorList>
            <person name="Alioto T."/>
            <person name="Alioto T."/>
            <person name="Gomez Garrido J."/>
        </authorList>
    </citation>
    <scope>NUCLEOTIDE SEQUENCE [LARGE SCALE GENOMIC DNA]</scope>
</reference>
<organism evidence="3 4">
    <name type="scientific">Olea europaea subsp. europaea</name>
    <dbReference type="NCBI Taxonomy" id="158383"/>
    <lineage>
        <taxon>Eukaryota</taxon>
        <taxon>Viridiplantae</taxon>
        <taxon>Streptophyta</taxon>
        <taxon>Embryophyta</taxon>
        <taxon>Tracheophyta</taxon>
        <taxon>Spermatophyta</taxon>
        <taxon>Magnoliopsida</taxon>
        <taxon>eudicotyledons</taxon>
        <taxon>Gunneridae</taxon>
        <taxon>Pentapetalae</taxon>
        <taxon>asterids</taxon>
        <taxon>lamiids</taxon>
        <taxon>Lamiales</taxon>
        <taxon>Oleaceae</taxon>
        <taxon>Oleeae</taxon>
        <taxon>Olea</taxon>
    </lineage>
</organism>
<accession>A0A8S0TZ83</accession>
<evidence type="ECO:0000256" key="1">
    <source>
        <dbReference type="SAM" id="MobiDB-lite"/>
    </source>
</evidence>
<evidence type="ECO:0000313" key="4">
    <source>
        <dbReference type="Proteomes" id="UP000594638"/>
    </source>
</evidence>
<dbReference type="Proteomes" id="UP000594638">
    <property type="component" value="Unassembled WGS sequence"/>
</dbReference>
<gene>
    <name evidence="3" type="ORF">OLEA9_A028813</name>
</gene>
<dbReference type="InterPro" id="IPR037045">
    <property type="entry name" value="S8pro/Inhibitor_I9_sf"/>
</dbReference>
<proteinExistence type="predicted"/>
<dbReference type="Gramene" id="OE9A028813T3">
    <property type="protein sequence ID" value="OE9A028813C3"/>
    <property type="gene ID" value="OE9A028813"/>
</dbReference>
<evidence type="ECO:0000259" key="2">
    <source>
        <dbReference type="Pfam" id="PF05922"/>
    </source>
</evidence>
<keyword evidence="4" id="KW-1185">Reference proteome</keyword>
<dbReference type="Gene3D" id="3.30.70.80">
    <property type="entry name" value="Peptidase S8 propeptide/proteinase inhibitor I9"/>
    <property type="match status" value="1"/>
</dbReference>
<dbReference type="Gramene" id="OE9A028813T1">
    <property type="protein sequence ID" value="OE9A028813C1"/>
    <property type="gene ID" value="OE9A028813"/>
</dbReference>
<dbReference type="EMBL" id="CACTIH010007339">
    <property type="protein sequence ID" value="CAA3010293.1"/>
    <property type="molecule type" value="Genomic_DNA"/>
</dbReference>
<feature type="compositionally biased region" description="Basic and acidic residues" evidence="1">
    <location>
        <begin position="153"/>
        <end position="162"/>
    </location>
</feature>